<gene>
    <name evidence="2" type="ORF">AVDCRST_MAG48-1451</name>
</gene>
<reference evidence="2" key="1">
    <citation type="submission" date="2020-02" db="EMBL/GenBank/DDBJ databases">
        <authorList>
            <person name="Meier V. D."/>
        </authorList>
    </citation>
    <scope>NUCLEOTIDE SEQUENCE</scope>
    <source>
        <strain evidence="2">AVDCRST_MAG48</strain>
    </source>
</reference>
<keyword evidence="1" id="KW-0472">Membrane</keyword>
<dbReference type="AlphaFoldDB" id="A0A6J4KD86"/>
<proteinExistence type="predicted"/>
<sequence length="153" mass="15963">MLGLPVTLLLAILFAVPRTRAWARWPLAVAGVCSLVAVFLAKESGEALQRVLVENEMLGGQAAVLVARHSELAGQLFVITIGLAVVAVASALVVDRVGGTLERRGHRGRDAVLLAVLLVLAAVAAFWVYRVGELGATAVWNPSGTQNYSPAGG</sequence>
<accession>A0A6J4KD86</accession>
<keyword evidence="1" id="KW-1133">Transmembrane helix</keyword>
<dbReference type="EMBL" id="CADCTS010000210">
    <property type="protein sequence ID" value="CAA9302548.1"/>
    <property type="molecule type" value="Genomic_DNA"/>
</dbReference>
<organism evidence="2">
    <name type="scientific">uncultured Friedmanniella sp</name>
    <dbReference type="NCBI Taxonomy" id="335381"/>
    <lineage>
        <taxon>Bacteria</taxon>
        <taxon>Bacillati</taxon>
        <taxon>Actinomycetota</taxon>
        <taxon>Actinomycetes</taxon>
        <taxon>Propionibacteriales</taxon>
        <taxon>Nocardioidaceae</taxon>
        <taxon>Friedmanniella</taxon>
        <taxon>environmental samples</taxon>
    </lineage>
</organism>
<protein>
    <submittedName>
        <fullName evidence="2">Uncharacterized protein</fullName>
    </submittedName>
</protein>
<name>A0A6J4KD86_9ACTN</name>
<feature type="transmembrane region" description="Helical" evidence="1">
    <location>
        <begin position="111"/>
        <end position="129"/>
    </location>
</feature>
<evidence type="ECO:0000313" key="2">
    <source>
        <dbReference type="EMBL" id="CAA9302548.1"/>
    </source>
</evidence>
<keyword evidence="1" id="KW-0812">Transmembrane</keyword>
<feature type="transmembrane region" description="Helical" evidence="1">
    <location>
        <begin position="76"/>
        <end position="99"/>
    </location>
</feature>
<evidence type="ECO:0000256" key="1">
    <source>
        <dbReference type="SAM" id="Phobius"/>
    </source>
</evidence>